<dbReference type="Proteomes" id="UP000187181">
    <property type="component" value="Unassembled WGS sequence"/>
</dbReference>
<evidence type="ECO:0000313" key="4">
    <source>
        <dbReference type="Proteomes" id="UP000187181"/>
    </source>
</evidence>
<dbReference type="EMBL" id="FTPP01000001">
    <property type="protein sequence ID" value="SIT86391.1"/>
    <property type="molecule type" value="Genomic_DNA"/>
</dbReference>
<evidence type="ECO:0000313" key="3">
    <source>
        <dbReference type="EMBL" id="SIT86391.1"/>
    </source>
</evidence>
<dbReference type="AlphaFoldDB" id="A0A1R3X6R8"/>
<name>A0A1R3X6R8_9BACT</name>
<keyword evidence="2" id="KW-0732">Signal</keyword>
<feature type="chain" id="PRO_5013114091" evidence="2">
    <location>
        <begin position="23"/>
        <end position="309"/>
    </location>
</feature>
<evidence type="ECO:0000256" key="1">
    <source>
        <dbReference type="SAM" id="MobiDB-lite"/>
    </source>
</evidence>
<feature type="region of interest" description="Disordered" evidence="1">
    <location>
        <begin position="43"/>
        <end position="63"/>
    </location>
</feature>
<protein>
    <submittedName>
        <fullName evidence="3">Uncharacterized protein</fullName>
    </submittedName>
</protein>
<dbReference type="OrthoDB" id="852525at2"/>
<sequence>MKKLYIFTTALLMLAGTFTSCTKDLDDVGLNASSIDAAKVKAQAGNGTPNNNAGGQGNQKATPTLSLTFSESPVVVGTPVTITVTVGAPAGGGSLPTQGTMNLQRAKLGENGPYTDAASATYWEDVVTTQIQKTGLSFNHTYTPDAVGTFGWRVRYTGGGSAFEGTETAADIVVVARCANTELTGQLINTVVNTDYTLYTVRYSFNACINIKGAKIQGGLTAFTEFVSATDKNGNTAEIRKTAKGNNESNSNISWQLGDIASNYSNSFTITFKNFKKNQEGEITGDWSVEGTNDAGEKVEFLAAPISVN</sequence>
<dbReference type="RefSeq" id="WP_076667484.1">
    <property type="nucleotide sequence ID" value="NZ_FTPP01000001.1"/>
</dbReference>
<proteinExistence type="predicted"/>
<feature type="signal peptide" evidence="2">
    <location>
        <begin position="1"/>
        <end position="22"/>
    </location>
</feature>
<keyword evidence="4" id="KW-1185">Reference proteome</keyword>
<organism evidence="3 4">
    <name type="scientific">Pontibacter indicus</name>
    <dbReference type="NCBI Taxonomy" id="1317125"/>
    <lineage>
        <taxon>Bacteria</taxon>
        <taxon>Pseudomonadati</taxon>
        <taxon>Bacteroidota</taxon>
        <taxon>Cytophagia</taxon>
        <taxon>Cytophagales</taxon>
        <taxon>Hymenobacteraceae</taxon>
        <taxon>Pontibacter</taxon>
    </lineage>
</organism>
<dbReference type="PROSITE" id="PS51257">
    <property type="entry name" value="PROKAR_LIPOPROTEIN"/>
    <property type="match status" value="1"/>
</dbReference>
<reference evidence="4" key="1">
    <citation type="submission" date="2017-01" db="EMBL/GenBank/DDBJ databases">
        <authorList>
            <person name="Varghese N."/>
            <person name="Submissions S."/>
        </authorList>
    </citation>
    <scope>NUCLEOTIDE SEQUENCE [LARGE SCALE GENOMIC DNA]</scope>
    <source>
        <strain evidence="4">LP100</strain>
    </source>
</reference>
<gene>
    <name evidence="3" type="ORF">SAMN05444128_1719</name>
</gene>
<accession>A0A1R3X6R8</accession>
<evidence type="ECO:0000256" key="2">
    <source>
        <dbReference type="SAM" id="SignalP"/>
    </source>
</evidence>
<feature type="compositionally biased region" description="Low complexity" evidence="1">
    <location>
        <begin position="43"/>
        <end position="53"/>
    </location>
</feature>